<reference evidence="2" key="1">
    <citation type="submission" date="2022-12" db="EMBL/GenBank/DDBJ databases">
        <title>Chromosome-level genome assembly of the bean flower thrips Megalurothrips usitatus.</title>
        <authorList>
            <person name="Ma L."/>
            <person name="Liu Q."/>
            <person name="Li H."/>
            <person name="Cai W."/>
        </authorList>
    </citation>
    <scope>NUCLEOTIDE SEQUENCE</scope>
    <source>
        <strain evidence="2">Cailab_2022a</strain>
    </source>
</reference>
<dbReference type="EMBL" id="JAPTSV010000002">
    <property type="protein sequence ID" value="KAJ1530404.1"/>
    <property type="molecule type" value="Genomic_DNA"/>
</dbReference>
<dbReference type="Proteomes" id="UP001075354">
    <property type="component" value="Chromosome 2"/>
</dbReference>
<feature type="region of interest" description="Disordered" evidence="1">
    <location>
        <begin position="192"/>
        <end position="223"/>
    </location>
</feature>
<evidence type="ECO:0000313" key="2">
    <source>
        <dbReference type="EMBL" id="KAJ1530404.1"/>
    </source>
</evidence>
<evidence type="ECO:0000313" key="3">
    <source>
        <dbReference type="Proteomes" id="UP001075354"/>
    </source>
</evidence>
<gene>
    <name evidence="2" type="ORF">ONE63_005312</name>
</gene>
<feature type="region of interest" description="Disordered" evidence="1">
    <location>
        <begin position="287"/>
        <end position="349"/>
    </location>
</feature>
<feature type="compositionally biased region" description="Low complexity" evidence="1">
    <location>
        <begin position="142"/>
        <end position="157"/>
    </location>
</feature>
<feature type="region of interest" description="Disordered" evidence="1">
    <location>
        <begin position="118"/>
        <end position="166"/>
    </location>
</feature>
<accession>A0AAV7XVM6</accession>
<dbReference type="AlphaFoldDB" id="A0AAV7XVM6"/>
<proteinExistence type="predicted"/>
<evidence type="ECO:0000256" key="1">
    <source>
        <dbReference type="SAM" id="MobiDB-lite"/>
    </source>
</evidence>
<feature type="compositionally biased region" description="Basic and acidic residues" evidence="1">
    <location>
        <begin position="323"/>
        <end position="349"/>
    </location>
</feature>
<name>A0AAV7XVM6_9NEOP</name>
<keyword evidence="3" id="KW-1185">Reference proteome</keyword>
<feature type="region of interest" description="Disordered" evidence="1">
    <location>
        <begin position="53"/>
        <end position="85"/>
    </location>
</feature>
<comment type="caution">
    <text evidence="2">The sequence shown here is derived from an EMBL/GenBank/DDBJ whole genome shotgun (WGS) entry which is preliminary data.</text>
</comment>
<organism evidence="2 3">
    <name type="scientific">Megalurothrips usitatus</name>
    <name type="common">bean blossom thrips</name>
    <dbReference type="NCBI Taxonomy" id="439358"/>
    <lineage>
        <taxon>Eukaryota</taxon>
        <taxon>Metazoa</taxon>
        <taxon>Ecdysozoa</taxon>
        <taxon>Arthropoda</taxon>
        <taxon>Hexapoda</taxon>
        <taxon>Insecta</taxon>
        <taxon>Pterygota</taxon>
        <taxon>Neoptera</taxon>
        <taxon>Paraneoptera</taxon>
        <taxon>Thysanoptera</taxon>
        <taxon>Terebrantia</taxon>
        <taxon>Thripoidea</taxon>
        <taxon>Thripidae</taxon>
        <taxon>Megalurothrips</taxon>
    </lineage>
</organism>
<sequence length="349" mass="37692">MCRERQPHLLNTVGDANEAVVVCAGVVDPEAGPAHPDGGRAHVHVGPALHRHPAGPLRELDAADPVGAGQGLGHLRVPGQHGAQDEPVLPAQRHRVEGADPGLVGPARQDGLLHHANVRAQPGPARPGHGAVVPQRPDHLQPGRPGRAPQRAGPGAARQDHGDVDGGAHLQAAHHVRQAVGLGQLHLQAHQPGRLGQRQRARHQRGAPSGDAARQQEQGERPVPALPRLLHRLGHHAEMKLEHRARDLDVDLARNPVHRGAALYFFEKRKLEFPFFNLFFIKNESCGMSARGGRPDLPSVKWRDRRGGESGSSLGSLARTQHQHREASSEPHESSHRGSQTERTTRDNV</sequence>
<protein>
    <submittedName>
        <fullName evidence="2">Uncharacterized protein</fullName>
    </submittedName>
</protein>